<dbReference type="EMBL" id="JAVYJV010000015">
    <property type="protein sequence ID" value="KAK4352852.1"/>
    <property type="molecule type" value="Genomic_DNA"/>
</dbReference>
<keyword evidence="1" id="KW-1133">Transmembrane helix</keyword>
<keyword evidence="3" id="KW-1185">Reference proteome</keyword>
<keyword evidence="1" id="KW-0472">Membrane</keyword>
<sequence>MRMLRWMCGHIRRDRIRNEDIRDKVGVASVEDKMREARLRWFGHMQRRDTYVQVRRLAMDRFRRGKVGRRSIGERSNRFSCVALLALLVIMLWHEPRVFRKQPLYLSR</sequence>
<keyword evidence="1" id="KW-0812">Transmembrane</keyword>
<evidence type="ECO:0008006" key="4">
    <source>
        <dbReference type="Google" id="ProtNLM"/>
    </source>
</evidence>
<organism evidence="2 3">
    <name type="scientific">Anisodus tanguticus</name>
    <dbReference type="NCBI Taxonomy" id="243964"/>
    <lineage>
        <taxon>Eukaryota</taxon>
        <taxon>Viridiplantae</taxon>
        <taxon>Streptophyta</taxon>
        <taxon>Embryophyta</taxon>
        <taxon>Tracheophyta</taxon>
        <taxon>Spermatophyta</taxon>
        <taxon>Magnoliopsida</taxon>
        <taxon>eudicotyledons</taxon>
        <taxon>Gunneridae</taxon>
        <taxon>Pentapetalae</taxon>
        <taxon>asterids</taxon>
        <taxon>lamiids</taxon>
        <taxon>Solanales</taxon>
        <taxon>Solanaceae</taxon>
        <taxon>Solanoideae</taxon>
        <taxon>Hyoscyameae</taxon>
        <taxon>Anisodus</taxon>
    </lineage>
</organism>
<dbReference type="Proteomes" id="UP001291623">
    <property type="component" value="Unassembled WGS sequence"/>
</dbReference>
<dbReference type="AlphaFoldDB" id="A0AAE1V2K6"/>
<proteinExistence type="predicted"/>
<evidence type="ECO:0000313" key="3">
    <source>
        <dbReference type="Proteomes" id="UP001291623"/>
    </source>
</evidence>
<dbReference type="PANTHER" id="PTHR46238">
    <property type="entry name" value="REVERSE TRANSCRIPTASE DOMAIN-CONTAINING PROTEIN"/>
    <property type="match status" value="1"/>
</dbReference>
<name>A0AAE1V2K6_9SOLA</name>
<dbReference type="PANTHER" id="PTHR46238:SF8">
    <property type="entry name" value="ENDONUCLEASE_EXONUCLEASE_PHOSPHATASE DOMAIN-CONTAINING PROTEIN"/>
    <property type="match status" value="1"/>
</dbReference>
<accession>A0AAE1V2K6</accession>
<feature type="transmembrane region" description="Helical" evidence="1">
    <location>
        <begin position="76"/>
        <end position="94"/>
    </location>
</feature>
<comment type="caution">
    <text evidence="2">The sequence shown here is derived from an EMBL/GenBank/DDBJ whole genome shotgun (WGS) entry which is preliminary data.</text>
</comment>
<protein>
    <recommendedName>
        <fullName evidence="4">Reverse transcriptase</fullName>
    </recommendedName>
</protein>
<reference evidence="2" key="1">
    <citation type="submission" date="2023-12" db="EMBL/GenBank/DDBJ databases">
        <title>Genome assembly of Anisodus tanguticus.</title>
        <authorList>
            <person name="Wang Y.-J."/>
        </authorList>
    </citation>
    <scope>NUCLEOTIDE SEQUENCE</scope>
    <source>
        <strain evidence="2">KB-2021</strain>
        <tissue evidence="2">Leaf</tissue>
    </source>
</reference>
<evidence type="ECO:0000256" key="1">
    <source>
        <dbReference type="SAM" id="Phobius"/>
    </source>
</evidence>
<gene>
    <name evidence="2" type="ORF">RND71_028370</name>
</gene>
<evidence type="ECO:0000313" key="2">
    <source>
        <dbReference type="EMBL" id="KAK4352852.1"/>
    </source>
</evidence>